<dbReference type="AlphaFoldDB" id="A0A1S7U6Z5"/>
<dbReference type="SUPFAM" id="SSF51735">
    <property type="entry name" value="NAD(P)-binding Rossmann-fold domains"/>
    <property type="match status" value="1"/>
</dbReference>
<dbReference type="Proteomes" id="UP000192140">
    <property type="component" value="Unassembled WGS sequence"/>
</dbReference>
<dbReference type="PROSITE" id="PS00061">
    <property type="entry name" value="ADH_SHORT"/>
    <property type="match status" value="1"/>
</dbReference>
<proteinExistence type="inferred from homology"/>
<dbReference type="PANTHER" id="PTHR42760">
    <property type="entry name" value="SHORT-CHAIN DEHYDROGENASES/REDUCTASES FAMILY MEMBER"/>
    <property type="match status" value="1"/>
</dbReference>
<keyword evidence="3" id="KW-1185">Reference proteome</keyword>
<evidence type="ECO:0000313" key="3">
    <source>
        <dbReference type="Proteomes" id="UP000192140"/>
    </source>
</evidence>
<comment type="caution">
    <text evidence="2">The sequence shown here is derived from an EMBL/GenBank/DDBJ whole genome shotgun (WGS) entry which is preliminary data.</text>
</comment>
<dbReference type="Pfam" id="PF13561">
    <property type="entry name" value="adh_short_C2"/>
    <property type="match status" value="1"/>
</dbReference>
<gene>
    <name evidence="2" type="ORF">AGR7A_pAt10003</name>
</gene>
<dbReference type="PRINTS" id="PR00080">
    <property type="entry name" value="SDRFAMILY"/>
</dbReference>
<sequence>MLMKDKVCVVTGAASAHGIGRATAKLLAENGANVVVMDISERIGSTAEVLSGEYPDNRFHAIRCDISSKSECEAARDIVLREFGHVDALIHSAGIMRPAKFEAISEADFSEMIAINLTGTFNIIQAFAGSMIERRAGSIVSVASVAAQRGGGLFGGAHYAASKGGVLSLVKTLARECGPARVRVNAVCPSLIETDFVAGAMSAERLQELSTSIPLGRPGRPEEVAGACMFLASDLSGYMTGTTLDVNGGIHIH</sequence>
<keyword evidence="2" id="KW-0560">Oxidoreductase</keyword>
<dbReference type="InterPro" id="IPR020904">
    <property type="entry name" value="Sc_DH/Rdtase_CS"/>
</dbReference>
<dbReference type="EC" id="1.-.-.-" evidence="2"/>
<dbReference type="InterPro" id="IPR036291">
    <property type="entry name" value="NAD(P)-bd_dom_sf"/>
</dbReference>
<dbReference type="EMBL" id="FCNP01000048">
    <property type="protein sequence ID" value="CVI62575.1"/>
    <property type="molecule type" value="Genomic_DNA"/>
</dbReference>
<protein>
    <submittedName>
        <fullName evidence="2">Uncharacterized short-chain type dehydrogenase/reductase y4mP</fullName>
        <ecNumber evidence="2">1.-.-.-</ecNumber>
    </submittedName>
</protein>
<reference evidence="2" key="1">
    <citation type="submission" date="2016-01" db="EMBL/GenBank/DDBJ databases">
        <authorList>
            <person name="Regsiter A."/>
            <person name="william w."/>
        </authorList>
    </citation>
    <scope>NUCLEOTIDE SEQUENCE</scope>
    <source>
        <strain evidence="2">NCPPB 1641</strain>
    </source>
</reference>
<comment type="similarity">
    <text evidence="1">Belongs to the short-chain dehydrogenases/reductases (SDR) family.</text>
</comment>
<dbReference type="GO" id="GO:0016616">
    <property type="term" value="F:oxidoreductase activity, acting on the CH-OH group of donors, NAD or NADP as acceptor"/>
    <property type="evidence" value="ECO:0007669"/>
    <property type="project" value="TreeGrafter"/>
</dbReference>
<dbReference type="FunFam" id="3.40.50.720:FF:000084">
    <property type="entry name" value="Short-chain dehydrogenase reductase"/>
    <property type="match status" value="1"/>
</dbReference>
<dbReference type="Gene3D" id="3.40.50.720">
    <property type="entry name" value="NAD(P)-binding Rossmann-like Domain"/>
    <property type="match status" value="1"/>
</dbReference>
<organism evidence="2 3">
    <name type="scientific">Agrobacterium deltaense NCPPB 1641</name>
    <dbReference type="NCBI Taxonomy" id="1183425"/>
    <lineage>
        <taxon>Bacteria</taxon>
        <taxon>Pseudomonadati</taxon>
        <taxon>Pseudomonadota</taxon>
        <taxon>Alphaproteobacteria</taxon>
        <taxon>Hyphomicrobiales</taxon>
        <taxon>Rhizobiaceae</taxon>
        <taxon>Rhizobium/Agrobacterium group</taxon>
        <taxon>Agrobacterium</taxon>
    </lineage>
</organism>
<dbReference type="PRINTS" id="PR00081">
    <property type="entry name" value="GDHRDH"/>
</dbReference>
<dbReference type="PANTHER" id="PTHR42760:SF135">
    <property type="entry name" value="BLL7886 PROTEIN"/>
    <property type="match status" value="1"/>
</dbReference>
<dbReference type="InterPro" id="IPR002347">
    <property type="entry name" value="SDR_fam"/>
</dbReference>
<dbReference type="RefSeq" id="WP_080854925.1">
    <property type="nucleotide sequence ID" value="NZ_LT009777.1"/>
</dbReference>
<name>A0A1S7U6Z5_9HYPH</name>
<evidence type="ECO:0000313" key="2">
    <source>
        <dbReference type="EMBL" id="CVI62575.1"/>
    </source>
</evidence>
<evidence type="ECO:0000256" key="1">
    <source>
        <dbReference type="ARBA" id="ARBA00006484"/>
    </source>
</evidence>
<dbReference type="GO" id="GO:0030497">
    <property type="term" value="P:fatty acid elongation"/>
    <property type="evidence" value="ECO:0007669"/>
    <property type="project" value="TreeGrafter"/>
</dbReference>
<accession>A0A1S7U6Z5</accession>